<dbReference type="NCBIfam" id="TIGR01071">
    <property type="entry name" value="rplO_bact"/>
    <property type="match status" value="1"/>
</dbReference>
<organism evidence="8 9">
    <name type="scientific">Candidatus Blackburnbacteria bacterium RIFCSPLOWO2_01_FULL_40_20</name>
    <dbReference type="NCBI Taxonomy" id="1797519"/>
    <lineage>
        <taxon>Bacteria</taxon>
        <taxon>Candidatus Blackburniibacteriota</taxon>
    </lineage>
</organism>
<dbReference type="Proteomes" id="UP000178659">
    <property type="component" value="Unassembled WGS sequence"/>
</dbReference>
<comment type="function">
    <text evidence="4">Binds to the 23S rRNA.</text>
</comment>
<evidence type="ECO:0000256" key="3">
    <source>
        <dbReference type="ARBA" id="ARBA00023274"/>
    </source>
</evidence>
<dbReference type="InterPro" id="IPR036227">
    <property type="entry name" value="Ribosomal_uL15/eL18_sf"/>
</dbReference>
<comment type="similarity">
    <text evidence="1 4 5">Belongs to the universal ribosomal protein uL15 family.</text>
</comment>
<evidence type="ECO:0000256" key="6">
    <source>
        <dbReference type="SAM" id="MobiDB-lite"/>
    </source>
</evidence>
<comment type="subunit">
    <text evidence="4">Part of the 50S ribosomal subunit.</text>
</comment>
<comment type="caution">
    <text evidence="8">The sequence shown here is derived from an EMBL/GenBank/DDBJ whole genome shotgun (WGS) entry which is preliminary data.</text>
</comment>
<gene>
    <name evidence="4" type="primary">rplO</name>
    <name evidence="8" type="ORF">A3A77_02585</name>
</gene>
<keyword evidence="2 4" id="KW-0689">Ribosomal protein</keyword>
<dbReference type="Gene3D" id="3.100.10.10">
    <property type="match status" value="1"/>
</dbReference>
<evidence type="ECO:0000256" key="5">
    <source>
        <dbReference type="RuleBase" id="RU003888"/>
    </source>
</evidence>
<dbReference type="AlphaFoldDB" id="A0A1G1VCQ5"/>
<feature type="domain" description="Large ribosomal subunit protein uL15/eL18" evidence="7">
    <location>
        <begin position="78"/>
        <end position="147"/>
    </location>
</feature>
<dbReference type="GO" id="GO:0022625">
    <property type="term" value="C:cytosolic large ribosomal subunit"/>
    <property type="evidence" value="ECO:0007669"/>
    <property type="project" value="TreeGrafter"/>
</dbReference>
<keyword evidence="4" id="KW-0694">RNA-binding</keyword>
<dbReference type="Pfam" id="PF00828">
    <property type="entry name" value="Ribosomal_L27A"/>
    <property type="match status" value="1"/>
</dbReference>
<dbReference type="InterPro" id="IPR030878">
    <property type="entry name" value="Ribosomal_uL15"/>
</dbReference>
<dbReference type="InterPro" id="IPR005749">
    <property type="entry name" value="Ribosomal_uL15_bac-type"/>
</dbReference>
<feature type="region of interest" description="Disordered" evidence="6">
    <location>
        <begin position="14"/>
        <end position="39"/>
    </location>
</feature>
<protein>
    <recommendedName>
        <fullName evidence="4">Large ribosomal subunit protein uL15</fullName>
    </recommendedName>
</protein>
<accession>A0A1G1VCQ5</accession>
<proteinExistence type="inferred from homology"/>
<sequence length="149" mass="16157">MRINQLPAIVQRSKKRIGRGIGSGKGGHTSSRGQKGQKVRGRIHPLFEGTKVKKSIIQRLPLQRGKGKMKSRGKKALVINVKVLNSLPDGAIVDRELLVKSGIIAKEASLSRVKILGDGELTRKLTIKLPITRGAIEKVKKMGGTIEVA</sequence>
<reference evidence="8 9" key="1">
    <citation type="journal article" date="2016" name="Nat. Commun.">
        <title>Thousands of microbial genomes shed light on interconnected biogeochemical processes in an aquifer system.</title>
        <authorList>
            <person name="Anantharaman K."/>
            <person name="Brown C.T."/>
            <person name="Hug L.A."/>
            <person name="Sharon I."/>
            <person name="Castelle C.J."/>
            <person name="Probst A.J."/>
            <person name="Thomas B.C."/>
            <person name="Singh A."/>
            <person name="Wilkins M.J."/>
            <person name="Karaoz U."/>
            <person name="Brodie E.L."/>
            <person name="Williams K.H."/>
            <person name="Hubbard S.S."/>
            <person name="Banfield J.F."/>
        </authorList>
    </citation>
    <scope>NUCLEOTIDE SEQUENCE [LARGE SCALE GENOMIC DNA]</scope>
</reference>
<dbReference type="PROSITE" id="PS00475">
    <property type="entry name" value="RIBOSOMAL_L15"/>
    <property type="match status" value="1"/>
</dbReference>
<dbReference type="InterPro" id="IPR021131">
    <property type="entry name" value="Ribosomal_uL15/eL18"/>
</dbReference>
<dbReference type="HAMAP" id="MF_01341">
    <property type="entry name" value="Ribosomal_uL15"/>
    <property type="match status" value="1"/>
</dbReference>
<keyword evidence="3 4" id="KW-0687">Ribonucleoprotein</keyword>
<evidence type="ECO:0000313" key="9">
    <source>
        <dbReference type="Proteomes" id="UP000178659"/>
    </source>
</evidence>
<dbReference type="PANTHER" id="PTHR12934:SF11">
    <property type="entry name" value="LARGE RIBOSOMAL SUBUNIT PROTEIN UL15M"/>
    <property type="match status" value="1"/>
</dbReference>
<dbReference type="GO" id="GO:0003735">
    <property type="term" value="F:structural constituent of ribosome"/>
    <property type="evidence" value="ECO:0007669"/>
    <property type="project" value="InterPro"/>
</dbReference>
<dbReference type="EMBL" id="MHCC01000017">
    <property type="protein sequence ID" value="OGY13293.1"/>
    <property type="molecule type" value="Genomic_DNA"/>
</dbReference>
<evidence type="ECO:0000259" key="7">
    <source>
        <dbReference type="Pfam" id="PF00828"/>
    </source>
</evidence>
<name>A0A1G1VCQ5_9BACT</name>
<dbReference type="GO" id="GO:0006412">
    <property type="term" value="P:translation"/>
    <property type="evidence" value="ECO:0007669"/>
    <property type="project" value="UniProtKB-UniRule"/>
</dbReference>
<evidence type="ECO:0000256" key="2">
    <source>
        <dbReference type="ARBA" id="ARBA00022980"/>
    </source>
</evidence>
<dbReference type="PANTHER" id="PTHR12934">
    <property type="entry name" value="50S RIBOSOMAL PROTEIN L15"/>
    <property type="match status" value="1"/>
</dbReference>
<evidence type="ECO:0000313" key="8">
    <source>
        <dbReference type="EMBL" id="OGY13293.1"/>
    </source>
</evidence>
<evidence type="ECO:0000256" key="1">
    <source>
        <dbReference type="ARBA" id="ARBA00007320"/>
    </source>
</evidence>
<dbReference type="SUPFAM" id="SSF52080">
    <property type="entry name" value="Ribosomal proteins L15p and L18e"/>
    <property type="match status" value="1"/>
</dbReference>
<evidence type="ECO:0000256" key="4">
    <source>
        <dbReference type="HAMAP-Rule" id="MF_01341"/>
    </source>
</evidence>
<dbReference type="InterPro" id="IPR001196">
    <property type="entry name" value="Ribosomal_uL15_CS"/>
</dbReference>
<keyword evidence="4" id="KW-0699">rRNA-binding</keyword>
<dbReference type="GO" id="GO:0019843">
    <property type="term" value="F:rRNA binding"/>
    <property type="evidence" value="ECO:0007669"/>
    <property type="project" value="UniProtKB-UniRule"/>
</dbReference>